<evidence type="ECO:0000313" key="7">
    <source>
        <dbReference type="Proteomes" id="UP000198605"/>
    </source>
</evidence>
<feature type="domain" description="PucR C-terminal helix-turn-helix" evidence="3">
    <location>
        <begin position="308"/>
        <end position="364"/>
    </location>
</feature>
<feature type="compositionally biased region" description="Basic and acidic residues" evidence="2">
    <location>
        <begin position="14"/>
        <end position="25"/>
    </location>
</feature>
<evidence type="ECO:0000259" key="5">
    <source>
        <dbReference type="Pfam" id="PF17853"/>
    </source>
</evidence>
<dbReference type="InterPro" id="IPR051448">
    <property type="entry name" value="CdaR-like_regulators"/>
</dbReference>
<dbReference type="Proteomes" id="UP000198605">
    <property type="component" value="Unassembled WGS sequence"/>
</dbReference>
<sequence length="379" mass="40249">MSEADRRGHRRRWDGRGHVREDRPGSGHTWLARTCDDLVRAPAGDQRNAAAARLGAHAADQDLPPHDLVSGVFAAARACWSGSPPGSADTPAAVHDRAAALLDTAHSVVVAALDGYHQQTRAELARHDTERTAFVNDLLTGRAEPGSLAERAHRYGIRLSATHTVLVARAPRLTADLIHRVDAALAARFGEGNTLTTLREGDLVCISAGGLRGIGAELAHLLLAELGADGWQVAVGRPHPGVHGLATSLDEARNALDHAAKLGFSAPVLNAADLLVFPVLLRDRDAITDLVTTVLGPLTTARGGAQPYLDTLTVLFDNQGNHTATARQMHLSVRAVTYRLDRIHHLTGYHPNEATQRFTLHAAVLGARLLGWPGAAGAS</sequence>
<dbReference type="RefSeq" id="WP_244282663.1">
    <property type="nucleotide sequence ID" value="NZ_FMIB01000002.1"/>
</dbReference>
<evidence type="ECO:0000256" key="1">
    <source>
        <dbReference type="ARBA" id="ARBA00006754"/>
    </source>
</evidence>
<gene>
    <name evidence="6" type="ORF">GA0070603_6176</name>
</gene>
<evidence type="ECO:0000259" key="3">
    <source>
        <dbReference type="Pfam" id="PF13556"/>
    </source>
</evidence>
<evidence type="ECO:0000313" key="6">
    <source>
        <dbReference type="EMBL" id="SCL72047.1"/>
    </source>
</evidence>
<evidence type="ECO:0000259" key="4">
    <source>
        <dbReference type="Pfam" id="PF14361"/>
    </source>
</evidence>
<feature type="domain" description="RsbT co-antagonist protein RsbRD N-terminal" evidence="4">
    <location>
        <begin position="34"/>
        <end position="131"/>
    </location>
</feature>
<dbReference type="Gene3D" id="1.10.10.2840">
    <property type="entry name" value="PucR C-terminal helix-turn-helix domain"/>
    <property type="match status" value="1"/>
</dbReference>
<evidence type="ECO:0000256" key="2">
    <source>
        <dbReference type="SAM" id="MobiDB-lite"/>
    </source>
</evidence>
<dbReference type="InterPro" id="IPR041522">
    <property type="entry name" value="CdaR_GGDEF"/>
</dbReference>
<dbReference type="Pfam" id="PF14361">
    <property type="entry name" value="RsbRD_N"/>
    <property type="match status" value="1"/>
</dbReference>
<dbReference type="STRING" id="47854.GA0070603_6176"/>
<dbReference type="PANTHER" id="PTHR33744">
    <property type="entry name" value="CARBOHYDRATE DIACID REGULATOR"/>
    <property type="match status" value="1"/>
</dbReference>
<keyword evidence="7" id="KW-1185">Reference proteome</keyword>
<reference evidence="7" key="1">
    <citation type="submission" date="2016-06" db="EMBL/GenBank/DDBJ databases">
        <authorList>
            <person name="Varghese N."/>
            <person name="Submissions Spin"/>
        </authorList>
    </citation>
    <scope>NUCLEOTIDE SEQUENCE [LARGE SCALE GENOMIC DNA]</scope>
    <source>
        <strain evidence="7">DSM 44151</strain>
    </source>
</reference>
<dbReference type="InterPro" id="IPR025751">
    <property type="entry name" value="RsbRD_N_dom"/>
</dbReference>
<organism evidence="6 7">
    <name type="scientific">Micromonospora chersina</name>
    <dbReference type="NCBI Taxonomy" id="47854"/>
    <lineage>
        <taxon>Bacteria</taxon>
        <taxon>Bacillati</taxon>
        <taxon>Actinomycetota</taxon>
        <taxon>Actinomycetes</taxon>
        <taxon>Micromonosporales</taxon>
        <taxon>Micromonosporaceae</taxon>
        <taxon>Micromonospora</taxon>
    </lineage>
</organism>
<dbReference type="PANTHER" id="PTHR33744:SF1">
    <property type="entry name" value="DNA-BINDING TRANSCRIPTIONAL ACTIVATOR ADER"/>
    <property type="match status" value="1"/>
</dbReference>
<dbReference type="InterPro" id="IPR025736">
    <property type="entry name" value="PucR_C-HTH_dom"/>
</dbReference>
<dbReference type="AlphaFoldDB" id="A0A1C6W0N5"/>
<feature type="region of interest" description="Disordered" evidence="2">
    <location>
        <begin position="1"/>
        <end position="28"/>
    </location>
</feature>
<comment type="similarity">
    <text evidence="1">Belongs to the CdaR family.</text>
</comment>
<name>A0A1C6W0N5_9ACTN</name>
<dbReference type="InterPro" id="IPR042070">
    <property type="entry name" value="PucR_C-HTH_sf"/>
</dbReference>
<protein>
    <submittedName>
        <fullName evidence="6">PucR C-terminal helix-turn-helix domain-containing protein</fullName>
    </submittedName>
</protein>
<feature type="domain" description="CdaR GGDEF-like" evidence="5">
    <location>
        <begin position="141"/>
        <end position="257"/>
    </location>
</feature>
<dbReference type="Pfam" id="PF17853">
    <property type="entry name" value="GGDEF_2"/>
    <property type="match status" value="1"/>
</dbReference>
<dbReference type="Pfam" id="PF13556">
    <property type="entry name" value="HTH_30"/>
    <property type="match status" value="1"/>
</dbReference>
<proteinExistence type="inferred from homology"/>
<accession>A0A1C6W0N5</accession>
<dbReference type="EMBL" id="FMIB01000002">
    <property type="protein sequence ID" value="SCL72047.1"/>
    <property type="molecule type" value="Genomic_DNA"/>
</dbReference>
<dbReference type="GeneID" id="43282780"/>